<dbReference type="OrthoDB" id="583109at2"/>
<dbReference type="InterPro" id="IPR049886">
    <property type="entry name" value="CFI_box_CTERM_dom"/>
</dbReference>
<proteinExistence type="predicted"/>
<dbReference type="RefSeq" id="WP_135659813.1">
    <property type="nucleotide sequence ID" value="NZ_JAJUFJ010000003.1"/>
</dbReference>
<name>A0A4Z0YAH1_9FIRM</name>
<accession>A0A4Z0YAH1</accession>
<keyword evidence="2" id="KW-1185">Reference proteome</keyword>
<evidence type="ECO:0000313" key="2">
    <source>
        <dbReference type="Proteomes" id="UP000297714"/>
    </source>
</evidence>
<organism evidence="1 2">
    <name type="scientific">Caproiciproducens galactitolivorans</name>
    <dbReference type="NCBI Taxonomy" id="642589"/>
    <lineage>
        <taxon>Bacteria</taxon>
        <taxon>Bacillati</taxon>
        <taxon>Bacillota</taxon>
        <taxon>Clostridia</taxon>
        <taxon>Eubacteriales</taxon>
        <taxon>Acutalibacteraceae</taxon>
        <taxon>Caproiciproducens</taxon>
    </lineage>
</organism>
<dbReference type="EMBL" id="SRMQ01000007">
    <property type="protein sequence ID" value="TGJ76251.1"/>
    <property type="molecule type" value="Genomic_DNA"/>
</dbReference>
<dbReference type="AlphaFoldDB" id="A0A4Z0YAH1"/>
<gene>
    <name evidence="1" type="ORF">CAGA_17150</name>
</gene>
<dbReference type="Proteomes" id="UP000297714">
    <property type="component" value="Unassembled WGS sequence"/>
</dbReference>
<protein>
    <submittedName>
        <fullName evidence="1">Uncharacterized protein</fullName>
    </submittedName>
</protein>
<reference evidence="1 2" key="1">
    <citation type="submission" date="2019-04" db="EMBL/GenBank/DDBJ databases">
        <authorList>
            <person name="Poehlein A."/>
            <person name="Bengelsdorf F.R."/>
            <person name="Duerre P."/>
            <person name="Daniel R."/>
        </authorList>
    </citation>
    <scope>NUCLEOTIDE SEQUENCE [LARGE SCALE GENOMIC DNA]</scope>
    <source>
        <strain evidence="1 2">BS-1</strain>
    </source>
</reference>
<dbReference type="NCBIfam" id="NF041770">
    <property type="entry name" value="CFI_box_CTERM"/>
    <property type="match status" value="1"/>
</dbReference>
<sequence length="300" mass="34813">MTYVSAVCPHCKKELQIPDNAESIVCMYCAQPINVKELLHPKQETGQNYQRLMDEAESLLTDDIFICTEEFKNIRSSTYSSAFQKYESMISPALKAYCMAATEGDDAAGYFAGILFDRFQKQIKAIGIKKESDARLFEYRYMIVAFTIPAIVARKTPQAEALADSFLKIWNTHYPKNPLGKSNYESISSGFRKKLCYITTAVCRSLQRDDNCYELNAFRSFRDDWYAKTPEGKAKISEYYLFAPMIVRAIERSNNRQDVYRDIWLRYLKPCLRKLEEGRLQECAKSYEAMVLDLEQKWLN</sequence>
<comment type="caution">
    <text evidence="1">The sequence shown here is derived from an EMBL/GenBank/DDBJ whole genome shotgun (WGS) entry which is preliminary data.</text>
</comment>
<evidence type="ECO:0000313" key="1">
    <source>
        <dbReference type="EMBL" id="TGJ76251.1"/>
    </source>
</evidence>